<dbReference type="Pfam" id="PF07978">
    <property type="entry name" value="NIPSNAP"/>
    <property type="match status" value="1"/>
</dbReference>
<keyword evidence="3" id="KW-1185">Reference proteome</keyword>
<organism evidence="2 3">
    <name type="scientific">Inquilinus ginsengisoli</name>
    <dbReference type="NCBI Taxonomy" id="363840"/>
    <lineage>
        <taxon>Bacteria</taxon>
        <taxon>Pseudomonadati</taxon>
        <taxon>Pseudomonadota</taxon>
        <taxon>Alphaproteobacteria</taxon>
        <taxon>Rhodospirillales</taxon>
        <taxon>Rhodospirillaceae</taxon>
        <taxon>Inquilinus</taxon>
    </lineage>
</organism>
<dbReference type="InterPro" id="IPR011008">
    <property type="entry name" value="Dimeric_a/b-barrel"/>
</dbReference>
<proteinExistence type="predicted"/>
<dbReference type="EMBL" id="JAVDPW010000006">
    <property type="protein sequence ID" value="MDR6291350.1"/>
    <property type="molecule type" value="Genomic_DNA"/>
</dbReference>
<evidence type="ECO:0000313" key="2">
    <source>
        <dbReference type="EMBL" id="MDR6291350.1"/>
    </source>
</evidence>
<dbReference type="RefSeq" id="WP_309796463.1">
    <property type="nucleotide sequence ID" value="NZ_JAVDPW010000006.1"/>
</dbReference>
<gene>
    <name evidence="2" type="ORF">E9232_003876</name>
</gene>
<feature type="domain" description="NIPSNAP" evidence="1">
    <location>
        <begin position="17"/>
        <end position="112"/>
    </location>
</feature>
<keyword evidence="2" id="KW-0503">Monooxygenase</keyword>
<name>A0ABU1JRV1_9PROT</name>
<dbReference type="Gene3D" id="3.30.70.100">
    <property type="match status" value="1"/>
</dbReference>
<evidence type="ECO:0000313" key="3">
    <source>
        <dbReference type="Proteomes" id="UP001262410"/>
    </source>
</evidence>
<evidence type="ECO:0000259" key="1">
    <source>
        <dbReference type="Pfam" id="PF07978"/>
    </source>
</evidence>
<comment type="caution">
    <text evidence="2">The sequence shown here is derived from an EMBL/GenBank/DDBJ whole genome shotgun (WGS) entry which is preliminary data.</text>
</comment>
<protein>
    <submittedName>
        <fullName evidence="2">Quinol monooxygenase YgiN</fullName>
    </submittedName>
</protein>
<reference evidence="2 3" key="1">
    <citation type="submission" date="2023-07" db="EMBL/GenBank/DDBJ databases">
        <title>Sorghum-associated microbial communities from plants grown in Nebraska, USA.</title>
        <authorList>
            <person name="Schachtman D."/>
        </authorList>
    </citation>
    <scope>NUCLEOTIDE SEQUENCE [LARGE SCALE GENOMIC DNA]</scope>
    <source>
        <strain evidence="2 3">584</strain>
    </source>
</reference>
<dbReference type="SUPFAM" id="SSF54909">
    <property type="entry name" value="Dimeric alpha+beta barrel"/>
    <property type="match status" value="1"/>
</dbReference>
<dbReference type="GO" id="GO:0004497">
    <property type="term" value="F:monooxygenase activity"/>
    <property type="evidence" value="ECO:0007669"/>
    <property type="project" value="UniProtKB-KW"/>
</dbReference>
<keyword evidence="2" id="KW-0560">Oxidoreductase</keyword>
<dbReference type="Proteomes" id="UP001262410">
    <property type="component" value="Unassembled WGS sequence"/>
</dbReference>
<accession>A0ABU1JRV1</accession>
<sequence length="248" mass="27300">MQDNGQQVMVRTLSPIVELRRYTLHPGRRDVLIDLFEREFLESQEATGMTLIGQFRDLDAPDQFVWLRGFADMPSRAAALQAFYGGPVWQANRAAANATMIDSDDVLLLRPAHPESGFPLGPGRPPQGSTAAPGGIVVATTWHLHPAAEAGFMTVFDTDLVAMLHEAGVPILAIFVSEHSENTFPALPVREDTRVFVWFSRFPDRAAYERHAAVLARMPGFAAALLPHLVRAPEVALLSPTARSRLRV</sequence>
<dbReference type="InterPro" id="IPR012577">
    <property type="entry name" value="NIPSNAP"/>
</dbReference>